<dbReference type="NCBIfam" id="TIGR01356">
    <property type="entry name" value="aroA"/>
    <property type="match status" value="1"/>
</dbReference>
<feature type="binding site" evidence="13">
    <location>
        <position position="344"/>
    </location>
    <ligand>
        <name>3-phosphoshikimate</name>
        <dbReference type="ChEBI" id="CHEBI:145989"/>
    </ligand>
</feature>
<evidence type="ECO:0000259" key="16">
    <source>
        <dbReference type="Pfam" id="PF02224"/>
    </source>
</evidence>
<dbReference type="InterPro" id="IPR013792">
    <property type="entry name" value="RNA3'P_cycl/enolpyr_Trfase_a/b"/>
</dbReference>
<feature type="binding site" evidence="13">
    <location>
        <position position="415"/>
    </location>
    <ligand>
        <name>phosphoenolpyruvate</name>
        <dbReference type="ChEBI" id="CHEBI:58702"/>
    </ligand>
</feature>
<dbReference type="InterPro" id="IPR003136">
    <property type="entry name" value="Cytidylate_kin"/>
</dbReference>
<feature type="domain" description="Cytidylate kinase" evidence="16">
    <location>
        <begin position="434"/>
        <end position="642"/>
    </location>
</feature>
<feature type="binding site" evidence="13">
    <location>
        <position position="123"/>
    </location>
    <ligand>
        <name>phosphoenolpyruvate</name>
        <dbReference type="ChEBI" id="CHEBI:58702"/>
    </ligand>
</feature>
<dbReference type="SUPFAM" id="SSF52540">
    <property type="entry name" value="P-loop containing nucleoside triphosphate hydrolases"/>
    <property type="match status" value="1"/>
</dbReference>
<evidence type="ECO:0000256" key="9">
    <source>
        <dbReference type="ARBA" id="ARBA00023141"/>
    </source>
</evidence>
<dbReference type="NCBIfam" id="TIGR00017">
    <property type="entry name" value="cmk"/>
    <property type="match status" value="1"/>
</dbReference>
<accession>A0ABR9B5H6</accession>
<comment type="catalytic activity">
    <reaction evidence="12 14">
        <text>CMP + ATP = CDP + ADP</text>
        <dbReference type="Rhea" id="RHEA:11600"/>
        <dbReference type="ChEBI" id="CHEBI:30616"/>
        <dbReference type="ChEBI" id="CHEBI:58069"/>
        <dbReference type="ChEBI" id="CHEBI:60377"/>
        <dbReference type="ChEBI" id="CHEBI:456216"/>
        <dbReference type="EC" id="2.7.4.25"/>
    </reaction>
</comment>
<gene>
    <name evidence="14" type="primary">cmk</name>
    <name evidence="13" type="synonym">aroA</name>
    <name evidence="17" type="ORF">IFO67_01930</name>
</gene>
<comment type="catalytic activity">
    <reaction evidence="11 14">
        <text>dCMP + ATP = dCDP + ADP</text>
        <dbReference type="Rhea" id="RHEA:25094"/>
        <dbReference type="ChEBI" id="CHEBI:30616"/>
        <dbReference type="ChEBI" id="CHEBI:57566"/>
        <dbReference type="ChEBI" id="CHEBI:58593"/>
        <dbReference type="ChEBI" id="CHEBI:456216"/>
        <dbReference type="EC" id="2.7.4.25"/>
    </reaction>
</comment>
<dbReference type="PROSITE" id="PS00104">
    <property type="entry name" value="EPSP_SYNTHASE_1"/>
    <property type="match status" value="1"/>
</dbReference>
<comment type="similarity">
    <text evidence="3 13">Belongs to the EPSP synthase family.</text>
</comment>
<evidence type="ECO:0000313" key="17">
    <source>
        <dbReference type="EMBL" id="MBD8501633.1"/>
    </source>
</evidence>
<feature type="binding site" evidence="13">
    <location>
        <position position="22"/>
    </location>
    <ligand>
        <name>phosphoenolpyruvate</name>
        <dbReference type="ChEBI" id="CHEBI:58702"/>
    </ligand>
</feature>
<evidence type="ECO:0000256" key="1">
    <source>
        <dbReference type="ARBA" id="ARBA00004811"/>
    </source>
</evidence>
<name>A0ABR9B5H6_9RHOO</name>
<dbReference type="Proteomes" id="UP000603602">
    <property type="component" value="Unassembled WGS sequence"/>
</dbReference>
<dbReference type="InterPro" id="IPR011994">
    <property type="entry name" value="Cytidylate_kinase_dom"/>
</dbReference>
<dbReference type="InterPro" id="IPR036968">
    <property type="entry name" value="Enolpyruvate_Tfrase_sf"/>
</dbReference>
<feature type="binding site" evidence="13">
    <location>
        <position position="170"/>
    </location>
    <ligand>
        <name>3-phosphoshikimate</name>
        <dbReference type="ChEBI" id="CHEBI:145989"/>
    </ligand>
</feature>
<dbReference type="InterPro" id="IPR023193">
    <property type="entry name" value="EPSP_synthase_CS"/>
</dbReference>
<feature type="binding site" evidence="13">
    <location>
        <position position="27"/>
    </location>
    <ligand>
        <name>3-phosphoshikimate</name>
        <dbReference type="ChEBI" id="CHEBI:145989"/>
    </ligand>
</feature>
<dbReference type="Pfam" id="PF00275">
    <property type="entry name" value="EPSP_synthase"/>
    <property type="match status" value="1"/>
</dbReference>
<dbReference type="CDD" id="cd02020">
    <property type="entry name" value="CMPK"/>
    <property type="match status" value="1"/>
</dbReference>
<dbReference type="HAMAP" id="MF_00238">
    <property type="entry name" value="Cytidyl_kinase_type1"/>
    <property type="match status" value="1"/>
</dbReference>
<comment type="caution">
    <text evidence="13">Lacks conserved residue(s) required for the propagation of feature annotation.</text>
</comment>
<evidence type="ECO:0000256" key="4">
    <source>
        <dbReference type="ARBA" id="ARBA00022605"/>
    </source>
</evidence>
<keyword evidence="9 13" id="KW-0057">Aromatic amino acid biosynthesis</keyword>
<dbReference type="Gene3D" id="3.40.50.300">
    <property type="entry name" value="P-loop containing nucleotide triphosphate hydrolases"/>
    <property type="match status" value="1"/>
</dbReference>
<dbReference type="PANTHER" id="PTHR21090:SF5">
    <property type="entry name" value="PENTAFUNCTIONAL AROM POLYPEPTIDE"/>
    <property type="match status" value="1"/>
</dbReference>
<evidence type="ECO:0000256" key="8">
    <source>
        <dbReference type="ARBA" id="ARBA00022840"/>
    </source>
</evidence>
<dbReference type="SUPFAM" id="SSF55205">
    <property type="entry name" value="EPT/RTPC-like"/>
    <property type="match status" value="1"/>
</dbReference>
<comment type="function">
    <text evidence="13">Catalyzes the transfer of the enolpyruvyl moiety of phosphoenolpyruvate (PEP) to the 5-hydroxyl of shikimate-3-phosphate (S3P) to produce enolpyruvyl shikimate-3-phosphate and inorganic phosphate.</text>
</comment>
<comment type="subunit">
    <text evidence="13">Monomer.</text>
</comment>
<evidence type="ECO:0000256" key="12">
    <source>
        <dbReference type="ARBA" id="ARBA00048478"/>
    </source>
</evidence>
<dbReference type="NCBIfam" id="NF008816">
    <property type="entry name" value="PRK11860.1"/>
    <property type="match status" value="1"/>
</dbReference>
<dbReference type="RefSeq" id="WP_187716475.1">
    <property type="nucleotide sequence ID" value="NZ_JACTAH010000001.1"/>
</dbReference>
<feature type="binding site" evidence="13">
    <location>
        <position position="172"/>
    </location>
    <ligand>
        <name>3-phosphoshikimate</name>
        <dbReference type="ChEBI" id="CHEBI:145989"/>
    </ligand>
</feature>
<evidence type="ECO:0000256" key="10">
    <source>
        <dbReference type="ARBA" id="ARBA00044633"/>
    </source>
</evidence>
<keyword evidence="5 13" id="KW-0808">Transferase</keyword>
<evidence type="ECO:0000259" key="15">
    <source>
        <dbReference type="Pfam" id="PF00275"/>
    </source>
</evidence>
<dbReference type="InterPro" id="IPR027417">
    <property type="entry name" value="P-loop_NTPase"/>
</dbReference>
<feature type="binding site" evidence="13">
    <location>
        <position position="171"/>
    </location>
    <ligand>
        <name>3-phosphoshikimate</name>
        <dbReference type="ChEBI" id="CHEBI:145989"/>
    </ligand>
</feature>
<dbReference type="EC" id="2.7.4.25" evidence="14"/>
<keyword evidence="4 13" id="KW-0028">Amino-acid biosynthesis</keyword>
<feature type="binding site" evidence="13">
    <location>
        <position position="22"/>
    </location>
    <ligand>
        <name>3-phosphoshikimate</name>
        <dbReference type="ChEBI" id="CHEBI:145989"/>
    </ligand>
</feature>
<feature type="domain" description="Enolpyruvate transferase" evidence="15">
    <location>
        <begin position="13"/>
        <end position="423"/>
    </location>
</feature>
<evidence type="ECO:0000313" key="18">
    <source>
        <dbReference type="Proteomes" id="UP000603602"/>
    </source>
</evidence>
<keyword evidence="8 14" id="KW-0067">ATP-binding</keyword>
<feature type="binding site" evidence="14">
    <location>
        <begin position="438"/>
        <end position="446"/>
    </location>
    <ligand>
        <name>ATP</name>
        <dbReference type="ChEBI" id="CHEBI:30616"/>
    </ligand>
</feature>
<dbReference type="Gene3D" id="3.65.10.10">
    <property type="entry name" value="Enolpyruvate transferase domain"/>
    <property type="match status" value="2"/>
</dbReference>
<comment type="subcellular location">
    <subcellularLocation>
        <location evidence="13">Cytoplasm</location>
    </subcellularLocation>
</comment>
<comment type="pathway">
    <text evidence="1 13">Metabolic intermediate biosynthesis; chorismate biosynthesis; chorismate from D-erythrose 4-phosphate and phosphoenolpyruvate: step 6/7.</text>
</comment>
<dbReference type="InterPro" id="IPR001986">
    <property type="entry name" value="Enolpyruvate_Tfrase_dom"/>
</dbReference>
<proteinExistence type="inferred from homology"/>
<dbReference type="InterPro" id="IPR006264">
    <property type="entry name" value="EPSP_synthase"/>
</dbReference>
<evidence type="ECO:0000256" key="6">
    <source>
        <dbReference type="ARBA" id="ARBA00022741"/>
    </source>
</evidence>
<evidence type="ECO:0000256" key="11">
    <source>
        <dbReference type="ARBA" id="ARBA00047615"/>
    </source>
</evidence>
<evidence type="ECO:0000256" key="3">
    <source>
        <dbReference type="ARBA" id="ARBA00009948"/>
    </source>
</evidence>
<dbReference type="Pfam" id="PF02224">
    <property type="entry name" value="Cytidylate_kin"/>
    <property type="match status" value="1"/>
</dbReference>
<evidence type="ECO:0000256" key="5">
    <source>
        <dbReference type="ARBA" id="ARBA00022679"/>
    </source>
</evidence>
<dbReference type="PROSITE" id="PS00885">
    <property type="entry name" value="EPSP_SYNTHASE_2"/>
    <property type="match status" value="1"/>
</dbReference>
<feature type="binding site" evidence="13">
    <location>
        <position position="390"/>
    </location>
    <ligand>
        <name>phosphoenolpyruvate</name>
        <dbReference type="ChEBI" id="CHEBI:58702"/>
    </ligand>
</feature>
<comment type="catalytic activity">
    <reaction evidence="10">
        <text>3-phosphoshikimate + phosphoenolpyruvate = 5-O-(1-carboxyvinyl)-3-phosphoshikimate + phosphate</text>
        <dbReference type="Rhea" id="RHEA:21256"/>
        <dbReference type="ChEBI" id="CHEBI:43474"/>
        <dbReference type="ChEBI" id="CHEBI:57701"/>
        <dbReference type="ChEBI" id="CHEBI:58702"/>
        <dbReference type="ChEBI" id="CHEBI:145989"/>
        <dbReference type="EC" id="2.5.1.19"/>
    </reaction>
    <physiologicalReaction direction="left-to-right" evidence="10">
        <dbReference type="Rhea" id="RHEA:21257"/>
    </physiologicalReaction>
</comment>
<feature type="binding site" evidence="13">
    <location>
        <position position="172"/>
    </location>
    <ligand>
        <name>phosphoenolpyruvate</name>
        <dbReference type="ChEBI" id="CHEBI:58702"/>
    </ligand>
</feature>
<feature type="binding site" evidence="13">
    <location>
        <position position="198"/>
    </location>
    <ligand>
        <name>3-phosphoshikimate</name>
        <dbReference type="ChEBI" id="CHEBI:145989"/>
    </ligand>
</feature>
<dbReference type="EMBL" id="JACYTO010000001">
    <property type="protein sequence ID" value="MBD8501633.1"/>
    <property type="molecule type" value="Genomic_DNA"/>
</dbReference>
<keyword evidence="13" id="KW-0963">Cytoplasm</keyword>
<sequence length="646" mass="69039">MEYLDLVPLQGARGRVRLPGSKSISNRVLLLAALAEGETDIRDLLASDDVERMLDALRALGVSWQRREGSDDYTVQGVGGAFPVKTAELFLGNAGTAFRPLTAALALAGGEYRLSGVARMHERPIGDLVDALREAGAAIDYLGKEGYPPLAIHPATVRAGGALRVRGDVSSQFLTALLMALPLTGEETVIEVVGELISKPYIAITLALMARFGVEVRREGWARFTVPAGARYRSPGTVYVEGDASSASYFLAAGAIGGGPVRVEGVGRDSIQGDVRFAEALAQLGARIDMGPNWIEASAPESGRLRAFDMDLNHIPDAAMTLAVAALFAEGPCTLRNIASWRVKETDRIAAMATELRKVGAEVEEGGDYLVVTPPAALRMAAIDTYDDHRMAMCFSLVSLGGLRVRINDPKCVNKTFPTYFERFAEVARPVPVIAIDGPSASGKGTVAARVAEALGWHYLDSGSLYRLVALAGMRAGVALDDEARLAGIAAALPVSFEGGRIWLEGKDVTEDIRAEACSVGASKVAALPAVREALLDRQRDYRAAPGLVAEGRDIGSVVFPDAQLKVFLTASAEARAERRYKQLMEKGMAASMESLLRDLQERDARDAARPVAPLKQLPDAELLDTTQMDVKQAVSFVLERVPAVE</sequence>
<evidence type="ECO:0000256" key="14">
    <source>
        <dbReference type="HAMAP-Rule" id="MF_00238"/>
    </source>
</evidence>
<evidence type="ECO:0000256" key="13">
    <source>
        <dbReference type="HAMAP-Rule" id="MF_00210"/>
    </source>
</evidence>
<comment type="caution">
    <text evidence="17">The sequence shown here is derived from an EMBL/GenBank/DDBJ whole genome shotgun (WGS) entry which is preliminary data.</text>
</comment>
<feature type="binding site" evidence="13">
    <location>
        <position position="348"/>
    </location>
    <ligand>
        <name>phosphoenolpyruvate</name>
        <dbReference type="ChEBI" id="CHEBI:58702"/>
    </ligand>
</feature>
<dbReference type="GO" id="GO:0016301">
    <property type="term" value="F:kinase activity"/>
    <property type="evidence" value="ECO:0007669"/>
    <property type="project" value="UniProtKB-KW"/>
</dbReference>
<feature type="active site" description="Proton acceptor" evidence="13">
    <location>
        <position position="317"/>
    </location>
</feature>
<organism evidence="17 18">
    <name type="scientific">Thauera sedimentorum</name>
    <dbReference type="NCBI Taxonomy" id="2767595"/>
    <lineage>
        <taxon>Bacteria</taxon>
        <taxon>Pseudomonadati</taxon>
        <taxon>Pseudomonadota</taxon>
        <taxon>Betaproteobacteria</taxon>
        <taxon>Rhodocyclales</taxon>
        <taxon>Zoogloeaceae</taxon>
        <taxon>Thauera</taxon>
    </lineage>
</organism>
<dbReference type="CDD" id="cd01556">
    <property type="entry name" value="EPSP_synthase"/>
    <property type="match status" value="1"/>
</dbReference>
<feature type="binding site" evidence="13">
    <location>
        <position position="23"/>
    </location>
    <ligand>
        <name>3-phosphoshikimate</name>
        <dbReference type="ChEBI" id="CHEBI:145989"/>
    </ligand>
</feature>
<evidence type="ECO:0000256" key="2">
    <source>
        <dbReference type="ARBA" id="ARBA00009427"/>
    </source>
</evidence>
<dbReference type="EC" id="2.5.1.19" evidence="13"/>
<feature type="binding site" evidence="13">
    <location>
        <position position="95"/>
    </location>
    <ligand>
        <name>phosphoenolpyruvate</name>
        <dbReference type="ChEBI" id="CHEBI:58702"/>
    </ligand>
</feature>
<keyword evidence="6 14" id="KW-0547">Nucleotide-binding</keyword>
<evidence type="ECO:0000256" key="7">
    <source>
        <dbReference type="ARBA" id="ARBA00022777"/>
    </source>
</evidence>
<dbReference type="PANTHER" id="PTHR21090">
    <property type="entry name" value="AROM/DEHYDROQUINATE SYNTHASE"/>
    <property type="match status" value="1"/>
</dbReference>
<keyword evidence="18" id="KW-1185">Reference proteome</keyword>
<protein>
    <recommendedName>
        <fullName evidence="13 14">Multifunctional fusion protein</fullName>
    </recommendedName>
    <domain>
        <recommendedName>
            <fullName evidence="13">3-phosphoshikimate 1-carboxyvinyltransferase</fullName>
            <ecNumber evidence="13">2.5.1.19</ecNumber>
        </recommendedName>
        <alternativeName>
            <fullName evidence="13">5-enolpyruvylshikimate-3-phosphate synthase</fullName>
            <shortName evidence="13">EPSP synthase</shortName>
            <shortName evidence="13">EPSPS</shortName>
        </alternativeName>
    </domain>
    <domain>
        <recommendedName>
            <fullName evidence="14">Cytidylate kinase</fullName>
            <shortName evidence="14">CK</shortName>
            <ecNumber evidence="14">2.7.4.25</ecNumber>
        </recommendedName>
        <alternativeName>
            <fullName evidence="14">Cytidine monophosphate kinase</fullName>
            <shortName evidence="14">CMP kinase</shortName>
        </alternativeName>
    </domain>
</protein>
<keyword evidence="7 14" id="KW-0418">Kinase</keyword>
<feature type="binding site" evidence="13">
    <location>
        <position position="317"/>
    </location>
    <ligand>
        <name>3-phosphoshikimate</name>
        <dbReference type="ChEBI" id="CHEBI:145989"/>
    </ligand>
</feature>
<comment type="similarity">
    <text evidence="2 14">Belongs to the cytidylate kinase family. Type 1 subfamily.</text>
</comment>
<reference evidence="18" key="1">
    <citation type="submission" date="2023-07" db="EMBL/GenBank/DDBJ databases">
        <title>Thauera sp. CAU 1555 isolated from sand of Yaerae Beach.</title>
        <authorList>
            <person name="Kim W."/>
        </authorList>
    </citation>
    <scope>NUCLEOTIDE SEQUENCE [LARGE SCALE GENOMIC DNA]</scope>
    <source>
        <strain evidence="18">CAU 1555</strain>
    </source>
</reference>
<dbReference type="GO" id="GO:0003866">
    <property type="term" value="F:3-phosphoshikimate 1-carboxyvinyltransferase activity"/>
    <property type="evidence" value="ECO:0007669"/>
    <property type="project" value="UniProtKB-EC"/>
</dbReference>
<dbReference type="HAMAP" id="MF_00210">
    <property type="entry name" value="EPSP_synth"/>
    <property type="match status" value="1"/>
</dbReference>